<name>A0A5M3MFX7_CONPW</name>
<sequence>LNLAWQNVAVHRGDIRDPGSLAWCINILRLSRLGSDKPDYKLMTSLFTQVLQANLLVYWERETG</sequence>
<evidence type="ECO:0000313" key="2">
    <source>
        <dbReference type="Proteomes" id="UP000053558"/>
    </source>
</evidence>
<protein>
    <submittedName>
        <fullName evidence="1">Uncharacterized protein</fullName>
    </submittedName>
</protein>
<keyword evidence="2" id="KW-1185">Reference proteome</keyword>
<proteinExistence type="predicted"/>
<evidence type="ECO:0000313" key="1">
    <source>
        <dbReference type="EMBL" id="EIW77906.1"/>
    </source>
</evidence>
<feature type="non-terminal residue" evidence="1">
    <location>
        <position position="64"/>
    </location>
</feature>
<reference evidence="2" key="1">
    <citation type="journal article" date="2012" name="Science">
        <title>The Paleozoic origin of enzymatic lignin decomposition reconstructed from 31 fungal genomes.</title>
        <authorList>
            <person name="Floudas D."/>
            <person name="Binder M."/>
            <person name="Riley R."/>
            <person name="Barry K."/>
            <person name="Blanchette R.A."/>
            <person name="Henrissat B."/>
            <person name="Martinez A.T."/>
            <person name="Otillar R."/>
            <person name="Spatafora J.W."/>
            <person name="Yadav J.S."/>
            <person name="Aerts A."/>
            <person name="Benoit I."/>
            <person name="Boyd A."/>
            <person name="Carlson A."/>
            <person name="Copeland A."/>
            <person name="Coutinho P.M."/>
            <person name="de Vries R.P."/>
            <person name="Ferreira P."/>
            <person name="Findley K."/>
            <person name="Foster B."/>
            <person name="Gaskell J."/>
            <person name="Glotzer D."/>
            <person name="Gorecki P."/>
            <person name="Heitman J."/>
            <person name="Hesse C."/>
            <person name="Hori C."/>
            <person name="Igarashi K."/>
            <person name="Jurgens J.A."/>
            <person name="Kallen N."/>
            <person name="Kersten P."/>
            <person name="Kohler A."/>
            <person name="Kuees U."/>
            <person name="Kumar T.K.A."/>
            <person name="Kuo A."/>
            <person name="LaButti K."/>
            <person name="Larrondo L.F."/>
            <person name="Lindquist E."/>
            <person name="Ling A."/>
            <person name="Lombard V."/>
            <person name="Lucas S."/>
            <person name="Lundell T."/>
            <person name="Martin R."/>
            <person name="McLaughlin D.J."/>
            <person name="Morgenstern I."/>
            <person name="Morin E."/>
            <person name="Murat C."/>
            <person name="Nagy L.G."/>
            <person name="Nolan M."/>
            <person name="Ohm R.A."/>
            <person name="Patyshakuliyeva A."/>
            <person name="Rokas A."/>
            <person name="Ruiz-Duenas F.J."/>
            <person name="Sabat G."/>
            <person name="Salamov A."/>
            <person name="Samejima M."/>
            <person name="Schmutz J."/>
            <person name="Slot J.C."/>
            <person name="St John F."/>
            <person name="Stenlid J."/>
            <person name="Sun H."/>
            <person name="Sun S."/>
            <person name="Syed K."/>
            <person name="Tsang A."/>
            <person name="Wiebenga A."/>
            <person name="Young D."/>
            <person name="Pisabarro A."/>
            <person name="Eastwood D.C."/>
            <person name="Martin F."/>
            <person name="Cullen D."/>
            <person name="Grigoriev I.V."/>
            <person name="Hibbett D.S."/>
        </authorList>
    </citation>
    <scope>NUCLEOTIDE SEQUENCE [LARGE SCALE GENOMIC DNA]</scope>
    <source>
        <strain evidence="2">RWD-64-598 SS2</strain>
    </source>
</reference>
<dbReference type="Proteomes" id="UP000053558">
    <property type="component" value="Unassembled WGS sequence"/>
</dbReference>
<dbReference type="KEGG" id="cput:CONPUDRAFT_31429"/>
<comment type="caution">
    <text evidence="1">The sequence shown here is derived from an EMBL/GenBank/DDBJ whole genome shotgun (WGS) entry which is preliminary data.</text>
</comment>
<accession>A0A5M3MFX7</accession>
<organism evidence="1 2">
    <name type="scientific">Coniophora puteana (strain RWD-64-598)</name>
    <name type="common">Brown rot fungus</name>
    <dbReference type="NCBI Taxonomy" id="741705"/>
    <lineage>
        <taxon>Eukaryota</taxon>
        <taxon>Fungi</taxon>
        <taxon>Dikarya</taxon>
        <taxon>Basidiomycota</taxon>
        <taxon>Agaricomycotina</taxon>
        <taxon>Agaricomycetes</taxon>
        <taxon>Agaricomycetidae</taxon>
        <taxon>Boletales</taxon>
        <taxon>Coniophorineae</taxon>
        <taxon>Coniophoraceae</taxon>
        <taxon>Coniophora</taxon>
    </lineage>
</organism>
<dbReference type="GeneID" id="19206709"/>
<gene>
    <name evidence="1" type="ORF">CONPUDRAFT_31429</name>
</gene>
<dbReference type="AlphaFoldDB" id="A0A5M3MFX7"/>
<feature type="non-terminal residue" evidence="1">
    <location>
        <position position="1"/>
    </location>
</feature>
<dbReference type="OrthoDB" id="2496395at2759"/>
<dbReference type="RefSeq" id="XP_007771733.1">
    <property type="nucleotide sequence ID" value="XM_007773543.1"/>
</dbReference>
<dbReference type="EMBL" id="JH711583">
    <property type="protein sequence ID" value="EIW77906.1"/>
    <property type="molecule type" value="Genomic_DNA"/>
</dbReference>